<dbReference type="Proteomes" id="UP000233469">
    <property type="component" value="Unassembled WGS sequence"/>
</dbReference>
<dbReference type="Pfam" id="PF08389">
    <property type="entry name" value="Xpo1"/>
    <property type="match status" value="1"/>
</dbReference>
<evidence type="ECO:0000313" key="9">
    <source>
        <dbReference type="Proteomes" id="UP000232722"/>
    </source>
</evidence>
<evidence type="ECO:0000256" key="4">
    <source>
        <dbReference type="ARBA" id="ARBA00022927"/>
    </source>
</evidence>
<evidence type="ECO:0000256" key="5">
    <source>
        <dbReference type="ARBA" id="ARBA00023242"/>
    </source>
</evidence>
<dbReference type="InterPro" id="IPR057942">
    <property type="entry name" value="TPR_TNPO3_IPO13_3rd"/>
</dbReference>
<feature type="domain" description="Exportin-1/Importin-beta-like" evidence="6">
    <location>
        <begin position="3"/>
        <end position="104"/>
    </location>
</feature>
<dbReference type="InterPro" id="IPR013598">
    <property type="entry name" value="Exportin-1/Importin-b-like"/>
</dbReference>
<evidence type="ECO:0000259" key="6">
    <source>
        <dbReference type="Pfam" id="PF08389"/>
    </source>
</evidence>
<keyword evidence="5" id="KW-0539">Nucleus</keyword>
<evidence type="ECO:0000313" key="8">
    <source>
        <dbReference type="EMBL" id="PKK64238.1"/>
    </source>
</evidence>
<keyword evidence="4" id="KW-0653">Protein transport</keyword>
<dbReference type="EMBL" id="LLXJ01000793">
    <property type="protein sequence ID" value="PKC06159.1"/>
    <property type="molecule type" value="Genomic_DNA"/>
</dbReference>
<reference evidence="9 10" key="1">
    <citation type="submission" date="2016-04" db="EMBL/GenBank/DDBJ databases">
        <title>Genome analyses suggest a sexual origin of heterokaryosis in a supposedly ancient asexual fungus.</title>
        <authorList>
            <person name="Ropars J."/>
            <person name="Sedzielewska K."/>
            <person name="Noel J."/>
            <person name="Charron P."/>
            <person name="Farinelli L."/>
            <person name="Marton T."/>
            <person name="Kruger M."/>
            <person name="Pelin A."/>
            <person name="Brachmann A."/>
            <person name="Corradi N."/>
        </authorList>
    </citation>
    <scope>NUCLEOTIDE SEQUENCE [LARGE SCALE GENOMIC DNA]</scope>
    <source>
        <strain evidence="7 9">A5</strain>
        <strain evidence="8 10">C2</strain>
    </source>
</reference>
<reference evidence="8 10" key="3">
    <citation type="submission" date="2017-10" db="EMBL/GenBank/DDBJ databases">
        <title>Extensive intraspecific genome diversity in a model arbuscular mycorrhizal fungus.</title>
        <authorList>
            <person name="Chen E.C.H."/>
            <person name="Morin E."/>
            <person name="Baudet D."/>
            <person name="Noel J."/>
            <person name="Ndikumana S."/>
            <person name="Charron P."/>
            <person name="St-Onge C."/>
            <person name="Giorgi J."/>
            <person name="Grigoriev I.V."/>
            <person name="Roux C."/>
            <person name="Martin F.M."/>
            <person name="Corradi N."/>
        </authorList>
    </citation>
    <scope>NUCLEOTIDE SEQUENCE [LARGE SCALE GENOMIC DNA]</scope>
    <source>
        <strain evidence="8 10">C2</strain>
    </source>
</reference>
<dbReference type="PANTHER" id="PTHR12363">
    <property type="entry name" value="TRANSPORTIN 3 AND IMPORTIN 13"/>
    <property type="match status" value="1"/>
</dbReference>
<name>A0A2I1EZT3_9GLOM</name>
<dbReference type="EMBL" id="LLXL01001482">
    <property type="protein sequence ID" value="PKK64238.1"/>
    <property type="molecule type" value="Genomic_DNA"/>
</dbReference>
<accession>A0A2I1EZT3</accession>
<dbReference type="Proteomes" id="UP000232722">
    <property type="component" value="Unassembled WGS sequence"/>
</dbReference>
<dbReference type="InterPro" id="IPR011989">
    <property type="entry name" value="ARM-like"/>
</dbReference>
<dbReference type="VEuPathDB" id="FungiDB:RhiirA1_341969"/>
<dbReference type="PANTHER" id="PTHR12363:SF33">
    <property type="entry name" value="IMPORTIN-13"/>
    <property type="match status" value="1"/>
</dbReference>
<evidence type="ECO:0000256" key="3">
    <source>
        <dbReference type="ARBA" id="ARBA00022448"/>
    </source>
</evidence>
<evidence type="ECO:0000256" key="2">
    <source>
        <dbReference type="ARBA" id="ARBA00007991"/>
    </source>
</evidence>
<comment type="subcellular location">
    <subcellularLocation>
        <location evidence="1">Nucleus</location>
    </subcellularLocation>
</comment>
<organism evidence="7 9">
    <name type="scientific">Rhizophagus irregularis</name>
    <dbReference type="NCBI Taxonomy" id="588596"/>
    <lineage>
        <taxon>Eukaryota</taxon>
        <taxon>Fungi</taxon>
        <taxon>Fungi incertae sedis</taxon>
        <taxon>Mucoromycota</taxon>
        <taxon>Glomeromycotina</taxon>
        <taxon>Glomeromycetes</taxon>
        <taxon>Glomerales</taxon>
        <taxon>Glomeraceae</taxon>
        <taxon>Rhizophagus</taxon>
    </lineage>
</organism>
<dbReference type="Pfam" id="PF24140">
    <property type="entry name" value="TPR_TNPO3_IPO13_3rd"/>
    <property type="match status" value="1"/>
</dbReference>
<comment type="caution">
    <text evidence="7">The sequence shown here is derived from an EMBL/GenBank/DDBJ whole genome shotgun (WGS) entry which is preliminary data.</text>
</comment>
<feature type="non-terminal residue" evidence="7">
    <location>
        <position position="1"/>
    </location>
</feature>
<dbReference type="VEuPathDB" id="FungiDB:FUN_021387"/>
<dbReference type="VEuPathDB" id="FungiDB:RhiirFUN_003200"/>
<proteinExistence type="inferred from homology"/>
<sequence>LPLLEFLTVIPEEVLRADLIGERKARVNQELTDSIPRVMSILETLLSAHHEYSERDIILKQKCLRCLQSWIQYGVPFEMLHLLIDHVIALFSIESMNDAATEVLVEFISQTRINYYQNTVCEKILQCMTGDWAKSQITKAINDGDELSARNLCRLMTTFGDNFTNYVAINFLRQDIVIYLEMMLMFAGFPGYFGQDQEISFFFCSCQFSEMPLQFWFMLQESLCDPEVIPVISASDNDVSTSDIQTLNISPTNIQQIRESSIVIFRRLIEVLRGKVQYPPDSEWVEFTKELAISQISTPGRDQNQWQDLESTLFCIKSIAEAVSNGENIYLPQLFGSDVYGKLPVQGHTKLRNTAFSLIGSYADWFKSNPQYILSALNYLIPALSDIELALAAATAFKEVCDICRDSLVNGIEDLVNMYIPREKQKVIESIADVIQVLPPEKMVQPLLSITSDIIQTMKDIILHGRQNPSQFREIIITQLEYLTCCGRGIQPPDENLIVIDDDDLKTKQNFAVFDSIPVQDLTNALSEIIRNIAEIWYQDNEVIECLCKFLNIGIRITPNLLSIPFEIIVPLIKISFQRHPHANWLETAVQIVTVYGSSPKHGVDLMDVLISLTSTTIQHVRSKAGKFFK</sequence>
<dbReference type="InterPro" id="IPR016024">
    <property type="entry name" value="ARM-type_fold"/>
</dbReference>
<evidence type="ECO:0000256" key="1">
    <source>
        <dbReference type="ARBA" id="ARBA00004123"/>
    </source>
</evidence>
<dbReference type="GO" id="GO:0005737">
    <property type="term" value="C:cytoplasm"/>
    <property type="evidence" value="ECO:0007669"/>
    <property type="project" value="TreeGrafter"/>
</dbReference>
<evidence type="ECO:0000313" key="7">
    <source>
        <dbReference type="EMBL" id="PKC06159.1"/>
    </source>
</evidence>
<dbReference type="VEuPathDB" id="FungiDB:FUN_021386"/>
<protein>
    <recommendedName>
        <fullName evidence="6">Exportin-1/Importin-beta-like domain-containing protein</fullName>
    </recommendedName>
</protein>
<dbReference type="GO" id="GO:0005634">
    <property type="term" value="C:nucleus"/>
    <property type="evidence" value="ECO:0007669"/>
    <property type="project" value="UniProtKB-SubCell"/>
</dbReference>
<keyword evidence="3" id="KW-0813">Transport</keyword>
<dbReference type="InterPro" id="IPR051345">
    <property type="entry name" value="Importin_beta-like_NTR"/>
</dbReference>
<dbReference type="OrthoDB" id="2016913at2759"/>
<gene>
    <name evidence="7" type="ORF">RhiirA5_483566</name>
    <name evidence="8" type="ORF">RhiirC2_666355</name>
</gene>
<dbReference type="AlphaFoldDB" id="A0A2I1EZT3"/>
<reference evidence="7 9" key="2">
    <citation type="submission" date="2017-09" db="EMBL/GenBank/DDBJ databases">
        <title>Extensive intraspecific genome diversity in a model arbuscular mycorrhizal fungus.</title>
        <authorList>
            <person name="Chen E.C."/>
            <person name="Morin E."/>
            <person name="Beaudet D."/>
            <person name="Noel J."/>
            <person name="Ndikumana S."/>
            <person name="Charron P."/>
            <person name="St-Onge C."/>
            <person name="Giorgi J."/>
            <person name="Grigoriev I.V."/>
            <person name="Roux C."/>
            <person name="Martin F.M."/>
            <person name="Corradi N."/>
        </authorList>
    </citation>
    <scope>NUCLEOTIDE SEQUENCE [LARGE SCALE GENOMIC DNA]</scope>
    <source>
        <strain evidence="7 9">A5</strain>
    </source>
</reference>
<comment type="similarity">
    <text evidence="2">Belongs to the importin beta family.</text>
</comment>
<dbReference type="SUPFAM" id="SSF48371">
    <property type="entry name" value="ARM repeat"/>
    <property type="match status" value="1"/>
</dbReference>
<evidence type="ECO:0000313" key="10">
    <source>
        <dbReference type="Proteomes" id="UP000233469"/>
    </source>
</evidence>
<dbReference type="Gene3D" id="1.25.10.10">
    <property type="entry name" value="Leucine-rich Repeat Variant"/>
    <property type="match status" value="2"/>
</dbReference>
<dbReference type="GO" id="GO:0006606">
    <property type="term" value="P:protein import into nucleus"/>
    <property type="evidence" value="ECO:0007669"/>
    <property type="project" value="TreeGrafter"/>
</dbReference>